<dbReference type="Proteomes" id="UP001189624">
    <property type="component" value="Chromosome 4"/>
</dbReference>
<organism evidence="1 2">
    <name type="scientific">Sphenostylis stenocarpa</name>
    <dbReference type="NCBI Taxonomy" id="92480"/>
    <lineage>
        <taxon>Eukaryota</taxon>
        <taxon>Viridiplantae</taxon>
        <taxon>Streptophyta</taxon>
        <taxon>Embryophyta</taxon>
        <taxon>Tracheophyta</taxon>
        <taxon>Spermatophyta</taxon>
        <taxon>Magnoliopsida</taxon>
        <taxon>eudicotyledons</taxon>
        <taxon>Gunneridae</taxon>
        <taxon>Pentapetalae</taxon>
        <taxon>rosids</taxon>
        <taxon>fabids</taxon>
        <taxon>Fabales</taxon>
        <taxon>Fabaceae</taxon>
        <taxon>Papilionoideae</taxon>
        <taxon>50 kb inversion clade</taxon>
        <taxon>NPAAA clade</taxon>
        <taxon>indigoferoid/millettioid clade</taxon>
        <taxon>Phaseoleae</taxon>
        <taxon>Sphenostylis</taxon>
    </lineage>
</organism>
<dbReference type="AlphaFoldDB" id="A0AA86VD61"/>
<protein>
    <submittedName>
        <fullName evidence="1">Uncharacterized protein</fullName>
    </submittedName>
</protein>
<accession>A0AA86VD61</accession>
<name>A0AA86VD61_9FABA</name>
<sequence>MEGLEEAPSTIYASEDWNVSRSILTLDPYTYCFIEEDSNLPRGYKTKNLSLCSNAPSQDMDTEYNFKKVLGRLSEKMPRSISNAYKIDPYVGKMKEAWEVMRGDDEGREGDAPNGLLDPIRKSDADAEGFASQSVMSSYGSRLEDGPYNEEKIPCLTESVQRKVQHTIHRIASYDHV</sequence>
<keyword evidence="2" id="KW-1185">Reference proteome</keyword>
<evidence type="ECO:0000313" key="2">
    <source>
        <dbReference type="Proteomes" id="UP001189624"/>
    </source>
</evidence>
<dbReference type="Gramene" id="rna-AYBTSS11_LOCUS15629">
    <property type="protein sequence ID" value="CAJ1953068.1"/>
    <property type="gene ID" value="gene-AYBTSS11_LOCUS15629"/>
</dbReference>
<proteinExistence type="predicted"/>
<reference evidence="1" key="1">
    <citation type="submission" date="2023-10" db="EMBL/GenBank/DDBJ databases">
        <authorList>
            <person name="Domelevo Entfellner J.-B."/>
        </authorList>
    </citation>
    <scope>NUCLEOTIDE SEQUENCE</scope>
</reference>
<evidence type="ECO:0000313" key="1">
    <source>
        <dbReference type="EMBL" id="CAJ1953068.1"/>
    </source>
</evidence>
<gene>
    <name evidence="1" type="ORF">AYBTSS11_LOCUS15629</name>
</gene>
<dbReference type="EMBL" id="OY731401">
    <property type="protein sequence ID" value="CAJ1953068.1"/>
    <property type="molecule type" value="Genomic_DNA"/>
</dbReference>